<dbReference type="OrthoDB" id="9802053at2"/>
<accession>N2BGN7</accession>
<sequence>MNETISKEQFAEKVLQYVREALPEELAGVKIRSASVDLWDGGSRTVLLVIRPWTDIITGFCLDRWYRAYLDEKKTVENAAAAIINDSRLYRMPQVDGLDMDGCVLLIL</sequence>
<keyword evidence="2" id="KW-1185">Reference proteome</keyword>
<evidence type="ECO:0000313" key="2">
    <source>
        <dbReference type="Proteomes" id="UP000012589"/>
    </source>
</evidence>
<organism evidence="1 2">
    <name type="scientific">Eubacterium plexicaudatum ASF492</name>
    <dbReference type="NCBI Taxonomy" id="1235802"/>
    <lineage>
        <taxon>Bacteria</taxon>
        <taxon>Bacillati</taxon>
        <taxon>Bacillota</taxon>
        <taxon>Clostridia</taxon>
        <taxon>Eubacteriales</taxon>
        <taxon>Eubacteriaceae</taxon>
        <taxon>Eubacterium</taxon>
    </lineage>
</organism>
<dbReference type="PATRIC" id="fig|1235802.3.peg.325"/>
<dbReference type="HOGENOM" id="CLU_2193049_0_0_9"/>
<dbReference type="EMBL" id="AQFT01000010">
    <property type="protein sequence ID" value="EMZ37585.1"/>
    <property type="molecule type" value="Genomic_DNA"/>
</dbReference>
<reference evidence="1 2" key="1">
    <citation type="journal article" date="2014" name="Genome Announc.">
        <title>Draft genome sequences of the altered schaedler flora, a defined bacterial community from gnotobiotic mice.</title>
        <authorList>
            <person name="Wannemuehler M.J."/>
            <person name="Overstreet A.M."/>
            <person name="Ward D.V."/>
            <person name="Phillips G.J."/>
        </authorList>
    </citation>
    <scope>NUCLEOTIDE SEQUENCE [LARGE SCALE GENOMIC DNA]</scope>
    <source>
        <strain evidence="1 2">ASF492</strain>
    </source>
</reference>
<evidence type="ECO:0000313" key="1">
    <source>
        <dbReference type="EMBL" id="EMZ37585.1"/>
    </source>
</evidence>
<dbReference type="AlphaFoldDB" id="N2BGN7"/>
<dbReference type="Proteomes" id="UP000012589">
    <property type="component" value="Unassembled WGS sequence"/>
</dbReference>
<protein>
    <submittedName>
        <fullName evidence="1">Uncharacterized protein</fullName>
    </submittedName>
</protein>
<comment type="caution">
    <text evidence="1">The sequence shown here is derived from an EMBL/GenBank/DDBJ whole genome shotgun (WGS) entry which is preliminary data.</text>
</comment>
<name>N2BGN7_9FIRM</name>
<proteinExistence type="predicted"/>
<gene>
    <name evidence="1" type="ORF">C823_00311</name>
</gene>